<protein>
    <submittedName>
        <fullName evidence="1">Uncharacterized protein</fullName>
    </submittedName>
</protein>
<accession>A0A8D8TWM1</accession>
<name>A0A8D8TWM1_9HEMI</name>
<dbReference type="EMBL" id="HBUF01327638">
    <property type="protein sequence ID" value="CAG6696190.1"/>
    <property type="molecule type" value="Transcribed_RNA"/>
</dbReference>
<evidence type="ECO:0000313" key="1">
    <source>
        <dbReference type="EMBL" id="CAG6696190.1"/>
    </source>
</evidence>
<sequence>MNYGLCGFFNLWICLGYYEKTITDSKNHKYEKKYGLTKYPFYKKILIIWKHIGSTLKGLKPCQCHDCFFGFLYIAMTPIPWCYIDTPVSVLKTVDKMLMPALKDFTD</sequence>
<dbReference type="AlphaFoldDB" id="A0A8D8TWM1"/>
<organism evidence="1">
    <name type="scientific">Cacopsylla melanoneura</name>
    <dbReference type="NCBI Taxonomy" id="428564"/>
    <lineage>
        <taxon>Eukaryota</taxon>
        <taxon>Metazoa</taxon>
        <taxon>Ecdysozoa</taxon>
        <taxon>Arthropoda</taxon>
        <taxon>Hexapoda</taxon>
        <taxon>Insecta</taxon>
        <taxon>Pterygota</taxon>
        <taxon>Neoptera</taxon>
        <taxon>Paraneoptera</taxon>
        <taxon>Hemiptera</taxon>
        <taxon>Sternorrhyncha</taxon>
        <taxon>Psylloidea</taxon>
        <taxon>Psyllidae</taxon>
        <taxon>Psyllinae</taxon>
        <taxon>Cacopsylla</taxon>
    </lineage>
</organism>
<reference evidence="1" key="1">
    <citation type="submission" date="2021-05" db="EMBL/GenBank/DDBJ databases">
        <authorList>
            <person name="Alioto T."/>
            <person name="Alioto T."/>
            <person name="Gomez Garrido J."/>
        </authorList>
    </citation>
    <scope>NUCLEOTIDE SEQUENCE</scope>
</reference>
<proteinExistence type="predicted"/>